<name>A0AA88XUU0_PINIB</name>
<feature type="domain" description="Tc1-like transposase DDE" evidence="2">
    <location>
        <begin position="147"/>
        <end position="294"/>
    </location>
</feature>
<evidence type="ECO:0000259" key="1">
    <source>
        <dbReference type="Pfam" id="PF01498"/>
    </source>
</evidence>
<keyword evidence="4" id="KW-1185">Reference proteome</keyword>
<proteinExistence type="predicted"/>
<dbReference type="Proteomes" id="UP001186944">
    <property type="component" value="Unassembled WGS sequence"/>
</dbReference>
<dbReference type="GO" id="GO:0015074">
    <property type="term" value="P:DNA integration"/>
    <property type="evidence" value="ECO:0007669"/>
    <property type="project" value="InterPro"/>
</dbReference>
<dbReference type="GO" id="GO:0006313">
    <property type="term" value="P:DNA transposition"/>
    <property type="evidence" value="ECO:0007669"/>
    <property type="project" value="InterPro"/>
</dbReference>
<dbReference type="GO" id="GO:0003677">
    <property type="term" value="F:DNA binding"/>
    <property type="evidence" value="ECO:0007669"/>
    <property type="project" value="InterPro"/>
</dbReference>
<dbReference type="Pfam" id="PF13551">
    <property type="entry name" value="HTH_29"/>
    <property type="match status" value="1"/>
</dbReference>
<dbReference type="InterPro" id="IPR047655">
    <property type="entry name" value="Transpos_IS630-like"/>
</dbReference>
<dbReference type="SUPFAM" id="SSF46689">
    <property type="entry name" value="Homeodomain-like"/>
    <property type="match status" value="1"/>
</dbReference>
<dbReference type="Pfam" id="PF13358">
    <property type="entry name" value="DDE_3"/>
    <property type="match status" value="1"/>
</dbReference>
<evidence type="ECO:0008006" key="5">
    <source>
        <dbReference type="Google" id="ProtNLM"/>
    </source>
</evidence>
<dbReference type="EMBL" id="VSWD01000011">
    <property type="protein sequence ID" value="KAK3088922.1"/>
    <property type="molecule type" value="Genomic_DNA"/>
</dbReference>
<comment type="caution">
    <text evidence="3">The sequence shown here is derived from an EMBL/GenBank/DDBJ whole genome shotgun (WGS) entry which is preliminary data.</text>
</comment>
<organism evidence="3 4">
    <name type="scientific">Pinctada imbricata</name>
    <name type="common">Atlantic pearl-oyster</name>
    <name type="synonym">Pinctada martensii</name>
    <dbReference type="NCBI Taxonomy" id="66713"/>
    <lineage>
        <taxon>Eukaryota</taxon>
        <taxon>Metazoa</taxon>
        <taxon>Spiralia</taxon>
        <taxon>Lophotrochozoa</taxon>
        <taxon>Mollusca</taxon>
        <taxon>Bivalvia</taxon>
        <taxon>Autobranchia</taxon>
        <taxon>Pteriomorphia</taxon>
        <taxon>Pterioida</taxon>
        <taxon>Pterioidea</taxon>
        <taxon>Pteriidae</taxon>
        <taxon>Pinctada</taxon>
    </lineage>
</organism>
<dbReference type="InterPro" id="IPR038717">
    <property type="entry name" value="Tc1-like_DDE_dom"/>
</dbReference>
<dbReference type="InterPro" id="IPR002492">
    <property type="entry name" value="Transposase_Tc1-like"/>
</dbReference>
<dbReference type="InterPro" id="IPR052338">
    <property type="entry name" value="Transposase_5"/>
</dbReference>
<dbReference type="NCBIfam" id="NF033545">
    <property type="entry name" value="transpos_IS630"/>
    <property type="match status" value="1"/>
</dbReference>
<sequence>MPRLRNNQRHEAKGMLAAGLSARQIARQMGCSPSTVTRLAQRIALTGSVDDRPRPGRTRVTSPNQDRLIQLRHLRDRFLTAAQTAQSLQGVVGRRLSASTVRRRLRSIGLHSRRPFRGNILTAIRRHNRLQWTQRRQRWSQRQWAEVLFTDESRFHLSGNDGRIRVWRRRGERYADCCVRETDRWGAGSVMVWGGISFRHRTSLIVIDGTLTAQRYINEVLRPAVVPFFAAHRDVTQFQQDNARPHSARLTAAFLRQQRIDTLPWPAFSPDLSPIEHLWDQLGKAVRQRHPQPQTLRQLEAALQAEWRNIPQRRIQRLIRSMPRRCRACVATGGGHIRY</sequence>
<dbReference type="PANTHER" id="PTHR23022">
    <property type="entry name" value="TRANSPOSABLE ELEMENT-RELATED"/>
    <property type="match status" value="1"/>
</dbReference>
<protein>
    <recommendedName>
        <fullName evidence="5">Transposase</fullName>
    </recommendedName>
</protein>
<feature type="domain" description="Transposase Tc1-like" evidence="1">
    <location>
        <begin position="69"/>
        <end position="135"/>
    </location>
</feature>
<dbReference type="InterPro" id="IPR009057">
    <property type="entry name" value="Homeodomain-like_sf"/>
</dbReference>
<dbReference type="AlphaFoldDB" id="A0AA88XUU0"/>
<dbReference type="Pfam" id="PF01498">
    <property type="entry name" value="HTH_Tnp_Tc3_2"/>
    <property type="match status" value="1"/>
</dbReference>
<evidence type="ECO:0000259" key="2">
    <source>
        <dbReference type="Pfam" id="PF13358"/>
    </source>
</evidence>
<dbReference type="InterPro" id="IPR036397">
    <property type="entry name" value="RNaseH_sf"/>
</dbReference>
<dbReference type="Gene3D" id="3.30.420.10">
    <property type="entry name" value="Ribonuclease H-like superfamily/Ribonuclease H"/>
    <property type="match status" value="1"/>
</dbReference>
<evidence type="ECO:0000313" key="4">
    <source>
        <dbReference type="Proteomes" id="UP001186944"/>
    </source>
</evidence>
<accession>A0AA88XUU0</accession>
<dbReference type="Gene3D" id="1.10.10.60">
    <property type="entry name" value="Homeodomain-like"/>
    <property type="match status" value="1"/>
</dbReference>
<reference evidence="3" key="1">
    <citation type="submission" date="2019-08" db="EMBL/GenBank/DDBJ databases">
        <title>The improved chromosome-level genome for the pearl oyster Pinctada fucata martensii using PacBio sequencing and Hi-C.</title>
        <authorList>
            <person name="Zheng Z."/>
        </authorList>
    </citation>
    <scope>NUCLEOTIDE SEQUENCE</scope>
    <source>
        <strain evidence="3">ZZ-2019</strain>
        <tissue evidence="3">Adductor muscle</tissue>
    </source>
</reference>
<gene>
    <name evidence="3" type="ORF">FSP39_025515</name>
</gene>
<evidence type="ECO:0000313" key="3">
    <source>
        <dbReference type="EMBL" id="KAK3088922.1"/>
    </source>
</evidence>
<dbReference type="PANTHER" id="PTHR23022:SF135">
    <property type="entry name" value="SI:DKEY-77F5.3"/>
    <property type="match status" value="1"/>
</dbReference>